<gene>
    <name evidence="2" type="ORF">ACFFFU_14465</name>
</gene>
<evidence type="ECO:0000313" key="3">
    <source>
        <dbReference type="Proteomes" id="UP001589898"/>
    </source>
</evidence>
<keyword evidence="3" id="KW-1185">Reference proteome</keyword>
<accession>A0ABV6T3D7</accession>
<keyword evidence="1" id="KW-0732">Signal</keyword>
<feature type="chain" id="PRO_5047184474" description="DUF5666 domain-containing protein" evidence="1">
    <location>
        <begin position="33"/>
        <end position="208"/>
    </location>
</feature>
<comment type="caution">
    <text evidence="2">The sequence shown here is derived from an EMBL/GenBank/DDBJ whole genome shotgun (WGS) entry which is preliminary data.</text>
</comment>
<proteinExistence type="predicted"/>
<evidence type="ECO:0000313" key="2">
    <source>
        <dbReference type="EMBL" id="MFC0718931.1"/>
    </source>
</evidence>
<feature type="signal peptide" evidence="1">
    <location>
        <begin position="1"/>
        <end position="32"/>
    </location>
</feature>
<dbReference type="RefSeq" id="WP_189495250.1">
    <property type="nucleotide sequence ID" value="NZ_BMZT01000002.1"/>
</dbReference>
<protein>
    <recommendedName>
        <fullName evidence="4">DUF5666 domain-containing protein</fullName>
    </recommendedName>
</protein>
<dbReference type="EMBL" id="JBHLTF010000033">
    <property type="protein sequence ID" value="MFC0718931.1"/>
    <property type="molecule type" value="Genomic_DNA"/>
</dbReference>
<organism evidence="2 3">
    <name type="scientific">Luteimonas padinae</name>
    <dbReference type="NCBI Taxonomy" id="1714359"/>
    <lineage>
        <taxon>Bacteria</taxon>
        <taxon>Pseudomonadati</taxon>
        <taxon>Pseudomonadota</taxon>
        <taxon>Gammaproteobacteria</taxon>
        <taxon>Lysobacterales</taxon>
        <taxon>Lysobacteraceae</taxon>
        <taxon>Luteimonas</taxon>
    </lineage>
</organism>
<evidence type="ECO:0000256" key="1">
    <source>
        <dbReference type="SAM" id="SignalP"/>
    </source>
</evidence>
<evidence type="ECO:0008006" key="4">
    <source>
        <dbReference type="Google" id="ProtNLM"/>
    </source>
</evidence>
<reference evidence="2 3" key="1">
    <citation type="submission" date="2024-09" db="EMBL/GenBank/DDBJ databases">
        <authorList>
            <person name="Sun Q."/>
            <person name="Mori K."/>
        </authorList>
    </citation>
    <scope>NUCLEOTIDE SEQUENCE [LARGE SCALE GENOMIC DNA]</scope>
    <source>
        <strain evidence="2 3">KCTC 52403</strain>
    </source>
</reference>
<dbReference type="Proteomes" id="UP001589898">
    <property type="component" value="Unassembled WGS sequence"/>
</dbReference>
<name>A0ABV6T3D7_9GAMM</name>
<sequence length="208" mass="22014">MTTTARLARTIPATAALALAIGAFAGSGGALASGQEAGTGSRVETVVQAEVAVRGEVTAIDREARLVTLETGTGSRILPVDPRVADFEHLRVGDVIDVRYHRSVLFDIQPAGSAEPGAWIGEEGRTADRDQGVPARIGEQEVTVLAEVVEVDAEHGNFTVKGPNGSVRTLQAEKPEHRAEVGRIRVGDLLRVRFREGLAVSLAKVELH</sequence>